<proteinExistence type="predicted"/>
<reference evidence="1 2" key="1">
    <citation type="journal article" date="2012" name="Genome Biol.">
        <title>Sequencing three crocodilian genomes to illuminate the evolution of archosaurs and amniotes.</title>
        <authorList>
            <person name="St John J.A."/>
            <person name="Braun E.L."/>
            <person name="Isberg S.R."/>
            <person name="Miles L.G."/>
            <person name="Chong A.Y."/>
            <person name="Gongora J."/>
            <person name="Dalzell P."/>
            <person name="Moran C."/>
            <person name="Bed'hom B."/>
            <person name="Abzhanov A."/>
            <person name="Burgess S.C."/>
            <person name="Cooksey A.M."/>
            <person name="Castoe T.A."/>
            <person name="Crawford N.G."/>
            <person name="Densmore L.D."/>
            <person name="Drew J.C."/>
            <person name="Edwards S.V."/>
            <person name="Faircloth B.C."/>
            <person name="Fujita M.K."/>
            <person name="Greenwold M.J."/>
            <person name="Hoffmann F.G."/>
            <person name="Howard J.M."/>
            <person name="Iguchi T."/>
            <person name="Janes D.E."/>
            <person name="Khan S.Y."/>
            <person name="Kohno S."/>
            <person name="de Koning A.J."/>
            <person name="Lance S.L."/>
            <person name="McCarthy F.M."/>
            <person name="McCormack J.E."/>
            <person name="Merchant M.E."/>
            <person name="Peterson D.G."/>
            <person name="Pollock D.D."/>
            <person name="Pourmand N."/>
            <person name="Raney B.J."/>
            <person name="Roessler K.A."/>
            <person name="Sanford J.R."/>
            <person name="Sawyer R.H."/>
            <person name="Schmidt C.J."/>
            <person name="Triplett E.W."/>
            <person name="Tuberville T.D."/>
            <person name="Venegas-Anaya M."/>
            <person name="Howard J.T."/>
            <person name="Jarvis E.D."/>
            <person name="Guillette L.J.Jr."/>
            <person name="Glenn T.C."/>
            <person name="Green R.E."/>
            <person name="Ray D.A."/>
        </authorList>
    </citation>
    <scope>NUCLEOTIDE SEQUENCE [LARGE SCALE GENOMIC DNA]</scope>
    <source>
        <strain evidence="1">KSC_2009_1</strain>
    </source>
</reference>
<dbReference type="Proteomes" id="UP000050525">
    <property type="component" value="Unassembled WGS sequence"/>
</dbReference>
<dbReference type="EMBL" id="AKHW03006807">
    <property type="protein sequence ID" value="KYO18493.1"/>
    <property type="molecule type" value="Genomic_DNA"/>
</dbReference>
<organism evidence="1 2">
    <name type="scientific">Alligator mississippiensis</name>
    <name type="common">American alligator</name>
    <dbReference type="NCBI Taxonomy" id="8496"/>
    <lineage>
        <taxon>Eukaryota</taxon>
        <taxon>Metazoa</taxon>
        <taxon>Chordata</taxon>
        <taxon>Craniata</taxon>
        <taxon>Vertebrata</taxon>
        <taxon>Euteleostomi</taxon>
        <taxon>Archelosauria</taxon>
        <taxon>Archosauria</taxon>
        <taxon>Crocodylia</taxon>
        <taxon>Alligatoridae</taxon>
        <taxon>Alligatorinae</taxon>
        <taxon>Alligator</taxon>
    </lineage>
</organism>
<name>A0A151M1V4_ALLMI</name>
<evidence type="ECO:0000313" key="2">
    <source>
        <dbReference type="Proteomes" id="UP000050525"/>
    </source>
</evidence>
<keyword evidence="2" id="KW-1185">Reference proteome</keyword>
<gene>
    <name evidence="1" type="ORF">Y1Q_0014767</name>
</gene>
<protein>
    <submittedName>
        <fullName evidence="1">Uncharacterized protein</fullName>
    </submittedName>
</protein>
<accession>A0A151M1V4</accession>
<sequence length="74" mass="8221">MTLLKGPLFPSTKKGDVKCQLDLKCCSRQLDWRIEAQSCLLYSCFLSTQHHGKLSEIPGPLSASLVHNEQMCVG</sequence>
<comment type="caution">
    <text evidence="1">The sequence shown here is derived from an EMBL/GenBank/DDBJ whole genome shotgun (WGS) entry which is preliminary data.</text>
</comment>
<evidence type="ECO:0000313" key="1">
    <source>
        <dbReference type="EMBL" id="KYO18493.1"/>
    </source>
</evidence>
<dbReference type="AlphaFoldDB" id="A0A151M1V4"/>